<gene>
    <name evidence="1" type="ORF">N7452_005203</name>
</gene>
<proteinExistence type="predicted"/>
<protein>
    <submittedName>
        <fullName evidence="1">Uncharacterized protein</fullName>
    </submittedName>
</protein>
<comment type="caution">
    <text evidence="1">The sequence shown here is derived from an EMBL/GenBank/DDBJ whole genome shotgun (WGS) entry which is preliminary data.</text>
</comment>
<evidence type="ECO:0000313" key="1">
    <source>
        <dbReference type="EMBL" id="KAJ5338475.1"/>
    </source>
</evidence>
<dbReference type="EMBL" id="JAPZBQ010000003">
    <property type="protein sequence ID" value="KAJ5338475.1"/>
    <property type="molecule type" value="Genomic_DNA"/>
</dbReference>
<sequence length="93" mass="10429">MPPSSKSSKSHSPDLCEELGYKRSDINYHLNLDRNTLRDAPAGPARLPDHIQAAILENLSQLVKQRGSEYGKRAAANQRLLQPFGLMSPWNPY</sequence>
<accession>A0A9W9QIB9</accession>
<dbReference type="AlphaFoldDB" id="A0A9W9QIB9"/>
<evidence type="ECO:0000313" key="2">
    <source>
        <dbReference type="Proteomes" id="UP001147695"/>
    </source>
</evidence>
<reference evidence="1" key="2">
    <citation type="journal article" date="2023" name="IMA Fungus">
        <title>Comparative genomic study of the Penicillium genus elucidates a diverse pangenome and 15 lateral gene transfer events.</title>
        <authorList>
            <person name="Petersen C."/>
            <person name="Sorensen T."/>
            <person name="Nielsen M.R."/>
            <person name="Sondergaard T.E."/>
            <person name="Sorensen J.L."/>
            <person name="Fitzpatrick D.A."/>
            <person name="Frisvad J.C."/>
            <person name="Nielsen K.L."/>
        </authorList>
    </citation>
    <scope>NUCLEOTIDE SEQUENCE</scope>
    <source>
        <strain evidence="1">IBT 35673</strain>
    </source>
</reference>
<name>A0A9W9QIB9_PENBR</name>
<dbReference type="Proteomes" id="UP001147695">
    <property type="component" value="Unassembled WGS sequence"/>
</dbReference>
<organism evidence="1 2">
    <name type="scientific">Penicillium brevicompactum</name>
    <dbReference type="NCBI Taxonomy" id="5074"/>
    <lineage>
        <taxon>Eukaryota</taxon>
        <taxon>Fungi</taxon>
        <taxon>Dikarya</taxon>
        <taxon>Ascomycota</taxon>
        <taxon>Pezizomycotina</taxon>
        <taxon>Eurotiomycetes</taxon>
        <taxon>Eurotiomycetidae</taxon>
        <taxon>Eurotiales</taxon>
        <taxon>Aspergillaceae</taxon>
        <taxon>Penicillium</taxon>
    </lineage>
</organism>
<reference evidence="1" key="1">
    <citation type="submission" date="2022-12" db="EMBL/GenBank/DDBJ databases">
        <authorList>
            <person name="Petersen C."/>
        </authorList>
    </citation>
    <scope>NUCLEOTIDE SEQUENCE</scope>
    <source>
        <strain evidence="1">IBT 35673</strain>
    </source>
</reference>